<keyword evidence="5" id="KW-1185">Reference proteome</keyword>
<evidence type="ECO:0000313" key="3">
    <source>
        <dbReference type="EMBL" id="EGQ11450.1"/>
    </source>
</evidence>
<accession>F9D784</accession>
<sequence>MNQEQKKTTTAPKQTFDGGVTEEAISGWKSRYKKVIRIDVLDGEELHVGYFHRPNMAVMSAVTKLGKTDEVTAAETLAKNCWLGGDEQMMQDAILFMAMQTQLAQMISGCMSSLKNL</sequence>
<reference evidence="3 4" key="1">
    <citation type="submission" date="2011-04" db="EMBL/GenBank/DDBJ databases">
        <authorList>
            <person name="Muzny D."/>
            <person name="Qin X."/>
            <person name="Deng J."/>
            <person name="Jiang H."/>
            <person name="Liu Y."/>
            <person name="Qu J."/>
            <person name="Song X.-Z."/>
            <person name="Zhang L."/>
            <person name="Thornton R."/>
            <person name="Coyle M."/>
            <person name="Francisco L."/>
            <person name="Jackson L."/>
            <person name="Javaid M."/>
            <person name="Korchina V."/>
            <person name="Kovar C."/>
            <person name="Mata R."/>
            <person name="Mathew T."/>
            <person name="Ngo R."/>
            <person name="Nguyen L."/>
            <person name="Nguyen N."/>
            <person name="Okwuonu G."/>
            <person name="Ongeri F."/>
            <person name="Pham C."/>
            <person name="Simmons D."/>
            <person name="Wilczek-Boney K."/>
            <person name="Hale W."/>
            <person name="Jakkamsetti A."/>
            <person name="Pham P."/>
            <person name="Ruth R."/>
            <person name="San Lucas F."/>
            <person name="Warren J."/>
            <person name="Zhang J."/>
            <person name="Zhao Z."/>
            <person name="Zhou C."/>
            <person name="Zhu D."/>
            <person name="Lee S."/>
            <person name="Bess C."/>
            <person name="Blankenburg K."/>
            <person name="Forbes L."/>
            <person name="Fu Q."/>
            <person name="Gubbala S."/>
            <person name="Hirani K."/>
            <person name="Jayaseelan J.C."/>
            <person name="Lara F."/>
            <person name="Munidasa M."/>
            <person name="Palculict T."/>
            <person name="Patil S."/>
            <person name="Pu L.-L."/>
            <person name="Saada N."/>
            <person name="Tang L."/>
            <person name="Weissenberger G."/>
            <person name="Zhu Y."/>
            <person name="Hemphill L."/>
            <person name="Shang Y."/>
            <person name="Youmans B."/>
            <person name="Ayvaz T."/>
            <person name="Ross M."/>
            <person name="Santibanez J."/>
            <person name="Aqrawi P."/>
            <person name="Gross S."/>
            <person name="Joshi V."/>
            <person name="Fowler G."/>
            <person name="Nazareth L."/>
            <person name="Reid J."/>
            <person name="Worley K."/>
            <person name="Petrosino J."/>
            <person name="Highlander S."/>
            <person name="Gibbs R."/>
        </authorList>
    </citation>
    <scope>NUCLEOTIDE SEQUENCE [LARGE SCALE GENOMIC DNA]</scope>
    <source>
        <strain evidence="3 4">DSM 3688</strain>
    </source>
</reference>
<gene>
    <name evidence="1" type="ordered locus">Prede_2508</name>
    <name evidence="2" type="ordered locus">Prede_2581</name>
    <name evidence="3" type="ORF">HMPREF9136_2712</name>
</gene>
<dbReference type="KEGG" id="pdt:Prede_2508"/>
<evidence type="ECO:0000313" key="5">
    <source>
        <dbReference type="Proteomes" id="UP000010862"/>
    </source>
</evidence>
<evidence type="ECO:0000313" key="2">
    <source>
        <dbReference type="EMBL" id="AGB29816.1"/>
    </source>
</evidence>
<dbReference type="Proteomes" id="UP000010862">
    <property type="component" value="Chromosome 2"/>
</dbReference>
<name>F9D784_PREDD</name>
<dbReference type="OrthoDB" id="885654at2"/>
<dbReference type="PATRIC" id="fig|908937.9.peg.2650"/>
<dbReference type="HOGENOM" id="CLU_168265_0_0_10"/>
<dbReference type="EMBL" id="AFPW01000053">
    <property type="protein sequence ID" value="EGQ11450.1"/>
    <property type="molecule type" value="Genomic_DNA"/>
</dbReference>
<dbReference type="KEGG" id="pdt:Prede_2581"/>
<dbReference type="Gene3D" id="3.30.2220.10">
    <property type="entry name" value="rbstp2171"/>
    <property type="match status" value="1"/>
</dbReference>
<dbReference type="AlphaFoldDB" id="F9D784"/>
<dbReference type="RefSeq" id="WP_005847853.1">
    <property type="nucleotide sequence ID" value="NC_019968.1"/>
</dbReference>
<organism evidence="3 4">
    <name type="scientific">Prevotella dentalis (strain ATCC 49559 / DSM 3688 / JCM 13448 / NCTC 12043 / ES 2772)</name>
    <name type="common">Mitsuokella dentalis</name>
    <dbReference type="NCBI Taxonomy" id="908937"/>
    <lineage>
        <taxon>Bacteria</taxon>
        <taxon>Pseudomonadati</taxon>
        <taxon>Bacteroidota</taxon>
        <taxon>Bacteroidia</taxon>
        <taxon>Bacteroidales</taxon>
        <taxon>Prevotellaceae</taxon>
        <taxon>Prevotella</taxon>
    </lineage>
</organism>
<dbReference type="EMBL" id="CP003369">
    <property type="protein sequence ID" value="AGB29816.1"/>
    <property type="molecule type" value="Genomic_DNA"/>
</dbReference>
<evidence type="ECO:0000313" key="4">
    <source>
        <dbReference type="Proteomes" id="UP000007820"/>
    </source>
</evidence>
<dbReference type="STRING" id="908937.Prede_2508"/>
<dbReference type="eggNOG" id="ENOG502ZFC7">
    <property type="taxonomic scope" value="Bacteria"/>
</dbReference>
<dbReference type="EMBL" id="CP003369">
    <property type="protein sequence ID" value="AGB29753.1"/>
    <property type="molecule type" value="Genomic_DNA"/>
</dbReference>
<evidence type="ECO:0000313" key="1">
    <source>
        <dbReference type="EMBL" id="AGB29753.1"/>
    </source>
</evidence>
<protein>
    <submittedName>
        <fullName evidence="3">Uncharacterized protein</fullName>
    </submittedName>
</protein>
<dbReference type="Proteomes" id="UP000007820">
    <property type="component" value="Unassembled WGS sequence"/>
</dbReference>
<reference evidence="1" key="2">
    <citation type="submission" date="2012-02" db="EMBL/GenBank/DDBJ databases">
        <title>Complete sequence of chromosome 2 of Prevotella dentalis DSM 3688.</title>
        <authorList>
            <consortium name="US DOE Joint Genome Institute (JGI-PGF)"/>
            <person name="Lucas S."/>
            <person name="Copeland A."/>
            <person name="Lapidus A."/>
            <person name="Glavina del Rio T."/>
            <person name="Dalin E."/>
            <person name="Tice H."/>
            <person name="Bruce D."/>
            <person name="Goodwin L."/>
            <person name="Pitluck S."/>
            <person name="Peters L."/>
            <person name="Mikhailova N."/>
            <person name="Chertkov O."/>
            <person name="Kyrpides N."/>
            <person name="Mavromatis K."/>
            <person name="Ivanova N."/>
            <person name="Brettin T."/>
            <person name="Detter J.C."/>
            <person name="Han C."/>
            <person name="Larimer F."/>
            <person name="Land M."/>
            <person name="Hauser L."/>
            <person name="Markowitz V."/>
            <person name="Cheng J.-F."/>
            <person name="Hugenholtz P."/>
            <person name="Woyke T."/>
            <person name="Wu D."/>
            <person name="Gronow S."/>
            <person name="Wellnitz S."/>
            <person name="Brambilla E."/>
            <person name="Klenk H.-P."/>
            <person name="Eisen J.A."/>
        </authorList>
    </citation>
    <scope>NUCLEOTIDE SEQUENCE [LARGE SCALE GENOMIC DNA]</scope>
    <source>
        <strain evidence="1">DSM 3688</strain>
    </source>
</reference>
<proteinExistence type="predicted"/>